<dbReference type="Gene3D" id="1.10.10.800">
    <property type="match status" value="1"/>
</dbReference>
<proteinExistence type="predicted"/>
<evidence type="ECO:0000313" key="3">
    <source>
        <dbReference type="Proteomes" id="UP001596074"/>
    </source>
</evidence>
<dbReference type="RefSeq" id="WP_378290066.1">
    <property type="nucleotide sequence ID" value="NZ_JBHSON010000106.1"/>
</dbReference>
<dbReference type="GO" id="GO:0016787">
    <property type="term" value="F:hydrolase activity"/>
    <property type="evidence" value="ECO:0007669"/>
    <property type="project" value="UniProtKB-KW"/>
</dbReference>
<comment type="caution">
    <text evidence="2">The sequence shown here is derived from an EMBL/GenBank/DDBJ whole genome shotgun (WGS) entry which is preliminary data.</text>
</comment>
<sequence>MRSQEVEFQSEGVTVRGDLLLPEGDGPHPVVVMAGGWCYVKELRQPQYAEEFVRRGFAALIFDYRTIGASDGAPRQHLDPWAQIEDYRNAITYLETRSDIDAGRVGVWGISYSGGHVLVLGAVDPRVKVIVSNVPVIDGHRNMWRVHGTDRFRKLQDAILEDRRKRFETGEYGYITMSGTPAGPDADLATWPLDEVKAVFEELKRTQAPRHEHRSTIASVELLMQYNAAPYAERIVHKPTMMIVANEDDITLWDVETRVFDSIPSNAKRLVVLPSTSHMTLYSDLTALDLAAKAAGGWFSEHLAAPPTVPGMIAEFAAR</sequence>
<keyword evidence="2" id="KW-0378">Hydrolase</keyword>
<dbReference type="InterPro" id="IPR029058">
    <property type="entry name" value="AB_hydrolase_fold"/>
</dbReference>
<evidence type="ECO:0000259" key="1">
    <source>
        <dbReference type="Pfam" id="PF02129"/>
    </source>
</evidence>
<gene>
    <name evidence="2" type="ORF">ACFPZN_47155</name>
</gene>
<dbReference type="EMBL" id="JBHSON010000106">
    <property type="protein sequence ID" value="MFC5753243.1"/>
    <property type="molecule type" value="Genomic_DNA"/>
</dbReference>
<accession>A0ABW1AFG9</accession>
<reference evidence="3" key="1">
    <citation type="journal article" date="2019" name="Int. J. Syst. Evol. Microbiol.">
        <title>The Global Catalogue of Microorganisms (GCM) 10K type strain sequencing project: providing services to taxonomists for standard genome sequencing and annotation.</title>
        <authorList>
            <consortium name="The Broad Institute Genomics Platform"/>
            <consortium name="The Broad Institute Genome Sequencing Center for Infectious Disease"/>
            <person name="Wu L."/>
            <person name="Ma J."/>
        </authorList>
    </citation>
    <scope>NUCLEOTIDE SEQUENCE [LARGE SCALE GENOMIC DNA]</scope>
    <source>
        <strain evidence="3">KCTC 42087</strain>
    </source>
</reference>
<dbReference type="InterPro" id="IPR000383">
    <property type="entry name" value="Xaa-Pro-like_dom"/>
</dbReference>
<dbReference type="Pfam" id="PF02129">
    <property type="entry name" value="Peptidase_S15"/>
    <property type="match status" value="1"/>
</dbReference>
<dbReference type="Proteomes" id="UP001596074">
    <property type="component" value="Unassembled WGS sequence"/>
</dbReference>
<dbReference type="PANTHER" id="PTHR47751:SF2">
    <property type="entry name" value="DLTD N-TERMINAL DOMAIN PROTEIN (AFU_ORTHOLOGUE AFUA_8G00380)-RELATED"/>
    <property type="match status" value="1"/>
</dbReference>
<name>A0ABW1AFG9_9ACTN</name>
<dbReference type="Gene3D" id="3.40.50.1820">
    <property type="entry name" value="alpha/beta hydrolase"/>
    <property type="match status" value="1"/>
</dbReference>
<dbReference type="SUPFAM" id="SSF53474">
    <property type="entry name" value="alpha/beta-Hydrolases"/>
    <property type="match status" value="1"/>
</dbReference>
<dbReference type="InterPro" id="IPR051411">
    <property type="entry name" value="Polyketide_trans_af380"/>
</dbReference>
<feature type="domain" description="Xaa-Pro dipeptidyl-peptidase-like" evidence="1">
    <location>
        <begin position="12"/>
        <end position="275"/>
    </location>
</feature>
<evidence type="ECO:0000313" key="2">
    <source>
        <dbReference type="EMBL" id="MFC5753243.1"/>
    </source>
</evidence>
<dbReference type="PANTHER" id="PTHR47751">
    <property type="entry name" value="SUPERFAMILY HYDROLASE, PUTATIVE (AFU_ORTHOLOGUE AFUA_2G16580)-RELATED"/>
    <property type="match status" value="1"/>
</dbReference>
<keyword evidence="3" id="KW-1185">Reference proteome</keyword>
<protein>
    <submittedName>
        <fullName evidence="2">Alpha/beta hydrolase</fullName>
    </submittedName>
</protein>
<organism evidence="2 3">
    <name type="scientific">Actinomadura rugatobispora</name>
    <dbReference type="NCBI Taxonomy" id="1994"/>
    <lineage>
        <taxon>Bacteria</taxon>
        <taxon>Bacillati</taxon>
        <taxon>Actinomycetota</taxon>
        <taxon>Actinomycetes</taxon>
        <taxon>Streptosporangiales</taxon>
        <taxon>Thermomonosporaceae</taxon>
        <taxon>Actinomadura</taxon>
    </lineage>
</organism>